<gene>
    <name evidence="3" type="ORF">GCM10022262_34140</name>
</gene>
<dbReference type="InterPro" id="IPR036705">
    <property type="entry name" value="Ribosyl_crysJ1_sf"/>
</dbReference>
<evidence type="ECO:0000256" key="1">
    <source>
        <dbReference type="ARBA" id="ARBA00010702"/>
    </source>
</evidence>
<dbReference type="InterPro" id="IPR050792">
    <property type="entry name" value="ADP-ribosylglycohydrolase"/>
</dbReference>
<protein>
    <recommendedName>
        <fullName evidence="5">ADP-ribosylglycohydrolase family protein</fullName>
    </recommendedName>
</protein>
<organism evidence="3 4">
    <name type="scientific">Georgenia daeguensis</name>
    <dbReference type="NCBI Taxonomy" id="908355"/>
    <lineage>
        <taxon>Bacteria</taxon>
        <taxon>Bacillati</taxon>
        <taxon>Actinomycetota</taxon>
        <taxon>Actinomycetes</taxon>
        <taxon>Micrococcales</taxon>
        <taxon>Bogoriellaceae</taxon>
        <taxon>Georgenia</taxon>
    </lineage>
</organism>
<dbReference type="Proteomes" id="UP001499841">
    <property type="component" value="Unassembled WGS sequence"/>
</dbReference>
<evidence type="ECO:0000313" key="4">
    <source>
        <dbReference type="Proteomes" id="UP001499841"/>
    </source>
</evidence>
<keyword evidence="4" id="KW-1185">Reference proteome</keyword>
<sequence>MLTARHDPDSWRARVRGCLLAGALGDSLGRPFEGEWAVTEHAVAEVLSGAGALTWTDDTSLMVALAEHLAGLPETTDLDDEALARSFARAWHAEPHRGYGANPPRIFAAVLTGGDWRDLARDSFGGAGSLGNGGAMRAAPVGALPGGPEHAADVARQTAAITHAHPDGQDGAALIAVATWFCLRTRPDDLDPAELLSTVAGHLRSPSLITALDAVVAGLAEDEPADVARRTGTGIAAAEAAPAALSAFLHHPADPVAAITFAVAMGGDTDTVATMSGCLSGALVGEQRLPDGLVARLEAASRIRAVADALAERTYRP</sequence>
<dbReference type="PANTHER" id="PTHR16222:SF24">
    <property type="entry name" value="ADP-RIBOSYLHYDROLASE ARH3"/>
    <property type="match status" value="1"/>
</dbReference>
<keyword evidence="2" id="KW-0378">Hydrolase</keyword>
<comment type="similarity">
    <text evidence="1">Belongs to the ADP-ribosylglycohydrolase family.</text>
</comment>
<dbReference type="SUPFAM" id="SSF101478">
    <property type="entry name" value="ADP-ribosylglycohydrolase"/>
    <property type="match status" value="1"/>
</dbReference>
<evidence type="ECO:0008006" key="5">
    <source>
        <dbReference type="Google" id="ProtNLM"/>
    </source>
</evidence>
<reference evidence="4" key="1">
    <citation type="journal article" date="2019" name="Int. J. Syst. Evol. Microbiol.">
        <title>The Global Catalogue of Microorganisms (GCM) 10K type strain sequencing project: providing services to taxonomists for standard genome sequencing and annotation.</title>
        <authorList>
            <consortium name="The Broad Institute Genomics Platform"/>
            <consortium name="The Broad Institute Genome Sequencing Center for Infectious Disease"/>
            <person name="Wu L."/>
            <person name="Ma J."/>
        </authorList>
    </citation>
    <scope>NUCLEOTIDE SEQUENCE [LARGE SCALE GENOMIC DNA]</scope>
    <source>
        <strain evidence="4">JCM 17459</strain>
    </source>
</reference>
<dbReference type="Gene3D" id="1.10.4080.10">
    <property type="entry name" value="ADP-ribosylation/Crystallin J1"/>
    <property type="match status" value="1"/>
</dbReference>
<proteinExistence type="inferred from homology"/>
<dbReference type="PANTHER" id="PTHR16222">
    <property type="entry name" value="ADP-RIBOSYLGLYCOHYDROLASE"/>
    <property type="match status" value="1"/>
</dbReference>
<comment type="caution">
    <text evidence="3">The sequence shown here is derived from an EMBL/GenBank/DDBJ whole genome shotgun (WGS) entry which is preliminary data.</text>
</comment>
<evidence type="ECO:0000313" key="3">
    <source>
        <dbReference type="EMBL" id="GAA4289053.1"/>
    </source>
</evidence>
<dbReference type="Pfam" id="PF03747">
    <property type="entry name" value="ADP_ribosyl_GH"/>
    <property type="match status" value="1"/>
</dbReference>
<evidence type="ECO:0000256" key="2">
    <source>
        <dbReference type="ARBA" id="ARBA00022801"/>
    </source>
</evidence>
<accession>A0ABP8EYJ4</accession>
<name>A0ABP8EYJ4_9MICO</name>
<dbReference type="RefSeq" id="WP_345043855.1">
    <property type="nucleotide sequence ID" value="NZ_BAABBA010000021.1"/>
</dbReference>
<dbReference type="EMBL" id="BAABBA010000021">
    <property type="protein sequence ID" value="GAA4289053.1"/>
    <property type="molecule type" value="Genomic_DNA"/>
</dbReference>
<dbReference type="InterPro" id="IPR005502">
    <property type="entry name" value="Ribosyl_crysJ1"/>
</dbReference>